<dbReference type="PANTHER" id="PTHR43329">
    <property type="entry name" value="EPOXIDE HYDROLASE"/>
    <property type="match status" value="1"/>
</dbReference>
<dbReference type="AlphaFoldDB" id="A0A5N6DVZ5"/>
<proteinExistence type="inferred from homology"/>
<dbReference type="InterPro" id="IPR000073">
    <property type="entry name" value="AB_hydrolase_1"/>
</dbReference>
<dbReference type="PRINTS" id="PR00412">
    <property type="entry name" value="EPOXHYDRLASE"/>
</dbReference>
<evidence type="ECO:0000256" key="2">
    <source>
        <dbReference type="ARBA" id="ARBA00038334"/>
    </source>
</evidence>
<reference evidence="4 5" key="1">
    <citation type="submission" date="2019-04" db="EMBL/GenBank/DDBJ databases">
        <title>Fungal friends and foes A comparative genomics study of 23 Aspergillus species from section Flavi.</title>
        <authorList>
            <consortium name="DOE Joint Genome Institute"/>
            <person name="Kjaerbolling I."/>
            <person name="Vesth T.C."/>
            <person name="Frisvad J.C."/>
            <person name="Nybo J.L."/>
            <person name="Theobald S."/>
            <person name="Kildgaard S."/>
            <person name="Petersen T.I."/>
            <person name="Kuo A."/>
            <person name="Sato A."/>
            <person name="Lyhne E.K."/>
            <person name="Kogle M.E."/>
            <person name="Wiebenga A."/>
            <person name="Kun R.S."/>
            <person name="Lubbers R.J."/>
            <person name="Makela M.R."/>
            <person name="Barry K."/>
            <person name="Chovatia M."/>
            <person name="Clum A."/>
            <person name="Daum C."/>
            <person name="Haridas S."/>
            <person name="He G."/>
            <person name="LaButti K."/>
            <person name="Lipzen A."/>
            <person name="Mondo S."/>
            <person name="Pangilinan J."/>
            <person name="Riley R."/>
            <person name="Salamov A."/>
            <person name="Simmons B.A."/>
            <person name="Magnuson J.K."/>
            <person name="Henrissat B."/>
            <person name="Mortensen U.H."/>
            <person name="Larsen T.O."/>
            <person name="De vries R.P."/>
            <person name="Grigoriev I.V."/>
            <person name="Machida M."/>
            <person name="Baker S.E."/>
            <person name="Andersen M.R."/>
        </authorList>
    </citation>
    <scope>NUCLEOTIDE SEQUENCE [LARGE SCALE GENOMIC DNA]</scope>
    <source>
        <strain evidence="4 5">CBS 117618</strain>
    </source>
</reference>
<dbReference type="InterPro" id="IPR000639">
    <property type="entry name" value="Epox_hydrolase-like"/>
</dbReference>
<dbReference type="GO" id="GO:0016787">
    <property type="term" value="F:hydrolase activity"/>
    <property type="evidence" value="ECO:0007669"/>
    <property type="project" value="UniProtKB-KW"/>
</dbReference>
<dbReference type="VEuPathDB" id="FungiDB:BDV34DRAFT_221742"/>
<evidence type="ECO:0000313" key="5">
    <source>
        <dbReference type="Proteomes" id="UP000326532"/>
    </source>
</evidence>
<comment type="similarity">
    <text evidence="2">Belongs to the AB hydrolase superfamily. Epoxide hydrolase family.</text>
</comment>
<evidence type="ECO:0000313" key="4">
    <source>
        <dbReference type="EMBL" id="KAB8209351.1"/>
    </source>
</evidence>
<dbReference type="EMBL" id="ML734947">
    <property type="protein sequence ID" value="KAB8209351.1"/>
    <property type="molecule type" value="Genomic_DNA"/>
</dbReference>
<name>A0A5N6DVZ5_ASPPA</name>
<sequence>MSPQIRVSSRQAVLSEDLRIHYREAEPTGECKGIILLIHGFPQSSHQFRFVLEPFATAGYRVIAPDFTGHGSSSKPLRDVAGFSKKQLAQDLYNFLSHLLVITPIHIVGHDIGGMIAFAFVMQYPEFVSSVVWGECPLPGTTEYEQFRHDRDHWHFAFQGQQPDMAAALVAGKEKIYVKQFYDRFAYNHSVFGNDVIDFYTSQYSMPGALRCAFYVYSAFEMDAAQNRAWISERGKVRTRNLILTGAKHALAAGAERMASEVFENVQARYVADSGHYIAEENPDDFVAQILEFLGTE</sequence>
<protein>
    <submittedName>
        <fullName evidence="4">Alpha/Beta hydrolase protein</fullName>
    </submittedName>
</protein>
<dbReference type="Pfam" id="PF00561">
    <property type="entry name" value="Abhydrolase_1"/>
    <property type="match status" value="1"/>
</dbReference>
<evidence type="ECO:0000259" key="3">
    <source>
        <dbReference type="Pfam" id="PF00561"/>
    </source>
</evidence>
<dbReference type="SUPFAM" id="SSF53474">
    <property type="entry name" value="alpha/beta-Hydrolases"/>
    <property type="match status" value="1"/>
</dbReference>
<keyword evidence="5" id="KW-1185">Reference proteome</keyword>
<dbReference type="Gene3D" id="3.40.50.1820">
    <property type="entry name" value="alpha/beta hydrolase"/>
    <property type="match status" value="1"/>
</dbReference>
<accession>A0A5N6DVZ5</accession>
<dbReference type="InterPro" id="IPR029058">
    <property type="entry name" value="AB_hydrolase_fold"/>
</dbReference>
<dbReference type="PRINTS" id="PR00111">
    <property type="entry name" value="ABHYDROLASE"/>
</dbReference>
<dbReference type="OMA" id="QNWFSWR"/>
<dbReference type="Proteomes" id="UP000326532">
    <property type="component" value="Unassembled WGS sequence"/>
</dbReference>
<feature type="domain" description="AB hydrolase-1" evidence="3">
    <location>
        <begin position="34"/>
        <end position="283"/>
    </location>
</feature>
<organism evidence="4 5">
    <name type="scientific">Aspergillus parasiticus</name>
    <dbReference type="NCBI Taxonomy" id="5067"/>
    <lineage>
        <taxon>Eukaryota</taxon>
        <taxon>Fungi</taxon>
        <taxon>Dikarya</taxon>
        <taxon>Ascomycota</taxon>
        <taxon>Pezizomycotina</taxon>
        <taxon>Eurotiomycetes</taxon>
        <taxon>Eurotiomycetidae</taxon>
        <taxon>Eurotiales</taxon>
        <taxon>Aspergillaceae</taxon>
        <taxon>Aspergillus</taxon>
        <taxon>Aspergillus subgen. Circumdati</taxon>
    </lineage>
</organism>
<gene>
    <name evidence="4" type="ORF">BDV34DRAFT_221742</name>
</gene>
<evidence type="ECO:0000256" key="1">
    <source>
        <dbReference type="ARBA" id="ARBA00022801"/>
    </source>
</evidence>
<keyword evidence="1 4" id="KW-0378">Hydrolase</keyword>